<dbReference type="PANTHER" id="PTHR32385">
    <property type="entry name" value="MANNOSYL PHOSPHORYLINOSITOL CERAMIDE SYNTHASE"/>
    <property type="match status" value="1"/>
</dbReference>
<dbReference type="RefSeq" id="WP_118483838.1">
    <property type="nucleotide sequence ID" value="NZ_CAUDVR010000051.1"/>
</dbReference>
<comment type="caution">
    <text evidence="2">The sequence shown here is derived from an EMBL/GenBank/DDBJ whole genome shotgun (WGS) entry which is preliminary data.</text>
</comment>
<dbReference type="EMBL" id="QRUU01000018">
    <property type="protein sequence ID" value="RGR97792.1"/>
    <property type="molecule type" value="Genomic_DNA"/>
</dbReference>
<organism evidence="2 3">
    <name type="scientific">Phocaeicola coprocola</name>
    <dbReference type="NCBI Taxonomy" id="310298"/>
    <lineage>
        <taxon>Bacteria</taxon>
        <taxon>Pseudomonadati</taxon>
        <taxon>Bacteroidota</taxon>
        <taxon>Bacteroidia</taxon>
        <taxon>Bacteroidales</taxon>
        <taxon>Bacteroidaceae</taxon>
        <taxon>Phocaeicola</taxon>
    </lineage>
</organism>
<reference evidence="2 3" key="1">
    <citation type="submission" date="2018-08" db="EMBL/GenBank/DDBJ databases">
        <title>A genome reference for cultivated species of the human gut microbiota.</title>
        <authorList>
            <person name="Zou Y."/>
            <person name="Xue W."/>
            <person name="Luo G."/>
        </authorList>
    </citation>
    <scope>NUCLEOTIDE SEQUENCE [LARGE SCALE GENOMIC DNA]</scope>
    <source>
        <strain evidence="2 3">AF24-2</strain>
    </source>
</reference>
<keyword evidence="1 2" id="KW-0808">Transferase</keyword>
<name>A0A412GSP5_9BACT</name>
<dbReference type="PANTHER" id="PTHR32385:SF15">
    <property type="entry name" value="INOSITOL PHOSPHOCERAMIDE MANNOSYLTRANSFERASE 1"/>
    <property type="match status" value="1"/>
</dbReference>
<gene>
    <name evidence="2" type="ORF">DWY20_05990</name>
</gene>
<evidence type="ECO:0000313" key="2">
    <source>
        <dbReference type="EMBL" id="RGR97792.1"/>
    </source>
</evidence>
<proteinExistence type="predicted"/>
<dbReference type="Proteomes" id="UP000285864">
    <property type="component" value="Unassembled WGS sequence"/>
</dbReference>
<dbReference type="AlphaFoldDB" id="A0A412GSP5"/>
<protein>
    <submittedName>
        <fullName evidence="2">Glycosyltransferase</fullName>
    </submittedName>
</protein>
<keyword evidence="3" id="KW-1185">Reference proteome</keyword>
<dbReference type="GO" id="GO:0016020">
    <property type="term" value="C:membrane"/>
    <property type="evidence" value="ECO:0007669"/>
    <property type="project" value="GOC"/>
</dbReference>
<dbReference type="GO" id="GO:0051999">
    <property type="term" value="P:mannosyl-inositol phosphorylceramide biosynthetic process"/>
    <property type="evidence" value="ECO:0007669"/>
    <property type="project" value="TreeGrafter"/>
</dbReference>
<dbReference type="InterPro" id="IPR007577">
    <property type="entry name" value="GlycoTrfase_DXD_sugar-bd_CS"/>
</dbReference>
<dbReference type="GO" id="GO:0000030">
    <property type="term" value="F:mannosyltransferase activity"/>
    <property type="evidence" value="ECO:0007669"/>
    <property type="project" value="TreeGrafter"/>
</dbReference>
<dbReference type="Gene3D" id="3.90.550.20">
    <property type="match status" value="1"/>
</dbReference>
<evidence type="ECO:0000313" key="3">
    <source>
        <dbReference type="Proteomes" id="UP000285864"/>
    </source>
</evidence>
<evidence type="ECO:0000256" key="1">
    <source>
        <dbReference type="ARBA" id="ARBA00022679"/>
    </source>
</evidence>
<dbReference type="InterPro" id="IPR051706">
    <property type="entry name" value="Glycosyltransferase_domain"/>
</dbReference>
<sequence>MPPKIIHLCWFSKDPYPLEIKICLASWKRVLPDYTVRVWTYEDAKAIGCKYIDQALSVRKWAFAADVVRFYAVYKEGGVYMDSDIYLRKRFDRFIPESGCATFNERWEEGETDYGIQAAFFIGSKGNDFCKEVFEYYQTRDFIRPDGSLDQTVSPYIMRSIAERRGYVCKEEEQHLKGIDIYPTHWLSPRSRFKHSPDAFGEHRVYGSWRDHKFGRKLERSFKHFCNAVRFYLLGR</sequence>
<dbReference type="SUPFAM" id="SSF53448">
    <property type="entry name" value="Nucleotide-diphospho-sugar transferases"/>
    <property type="match status" value="1"/>
</dbReference>
<dbReference type="Pfam" id="PF04488">
    <property type="entry name" value="Gly_transf_sug"/>
    <property type="match status" value="1"/>
</dbReference>
<dbReference type="InterPro" id="IPR029044">
    <property type="entry name" value="Nucleotide-diphossugar_trans"/>
</dbReference>
<accession>A0A412GSP5</accession>